<evidence type="ECO:0000256" key="4">
    <source>
        <dbReference type="ARBA" id="ARBA00022692"/>
    </source>
</evidence>
<evidence type="ECO:0000256" key="6">
    <source>
        <dbReference type="ARBA" id="ARBA00022840"/>
    </source>
</evidence>
<keyword evidence="11" id="KW-0829">Tyrosine-protein kinase</keyword>
<feature type="transmembrane region" description="Helical" evidence="9">
    <location>
        <begin position="176"/>
        <end position="194"/>
    </location>
</feature>
<sequence>MGLTDLWRLARRRWPIIAITAVLCLAAAFGYAQTQPVVYTASSTCYVSMATGTSVNDSYQGGLAAQQRVRSYLDLVTSQTVAQRVKDQLGLPISADELRGRITAASPPATTILVISVSDSTADGARRLTDEVVSQFRHLIDQLETIQVDAAPAARVAVVDKAQMPMSPSGPQSKRLLILGLLAGLVLGGLAALIRDRLDRRLQTSSAIERVVPAPILGIVDDGRPGAAGELRRLRTRLADQPDTSVLLTALSRRSQPDVAIGLARALADTDHRVVLIDADTSGEGSSSRLPEPTGAGLAELLRRTTPLDDAITRWPEVGIEVLPLGVTDLRTPDLLASERFEEILAKLRGEFDHILVEAAPVSTAADAVALARRCDTTIGVIELGATAPQIRGAVATVGADRLSGVVVYSRPDDSPRKLLPHFGRRG</sequence>
<keyword evidence="5" id="KW-0547">Nucleotide-binding</keyword>
<keyword evidence="6" id="KW-0067">ATP-binding</keyword>
<dbReference type="GO" id="GO:0005886">
    <property type="term" value="C:plasma membrane"/>
    <property type="evidence" value="ECO:0007669"/>
    <property type="project" value="UniProtKB-SubCell"/>
</dbReference>
<keyword evidence="11" id="KW-0418">Kinase</keyword>
<feature type="domain" description="Polysaccharide chain length determinant N-terminal" evidence="10">
    <location>
        <begin position="3"/>
        <end position="89"/>
    </location>
</feature>
<dbReference type="Gene3D" id="3.40.50.300">
    <property type="entry name" value="P-loop containing nucleotide triphosphate hydrolases"/>
    <property type="match status" value="1"/>
</dbReference>
<keyword evidence="8 9" id="KW-0472">Membrane</keyword>
<protein>
    <submittedName>
        <fullName evidence="11">Receptor protein-tyrosine kinase</fullName>
    </submittedName>
</protein>
<keyword evidence="4 9" id="KW-0812">Transmembrane</keyword>
<dbReference type="InterPro" id="IPR003856">
    <property type="entry name" value="LPS_length_determ_N"/>
</dbReference>
<evidence type="ECO:0000259" key="10">
    <source>
        <dbReference type="Pfam" id="PF02706"/>
    </source>
</evidence>
<keyword evidence="7 9" id="KW-1133">Transmembrane helix</keyword>
<organism evidence="11 12">
    <name type="scientific">Nocardia pseudobrasiliensis</name>
    <dbReference type="NCBI Taxonomy" id="45979"/>
    <lineage>
        <taxon>Bacteria</taxon>
        <taxon>Bacillati</taxon>
        <taxon>Actinomycetota</taxon>
        <taxon>Actinomycetes</taxon>
        <taxon>Mycobacteriales</taxon>
        <taxon>Nocardiaceae</taxon>
        <taxon>Nocardia</taxon>
    </lineage>
</organism>
<dbReference type="SUPFAM" id="SSF52540">
    <property type="entry name" value="P-loop containing nucleoside triphosphate hydrolases"/>
    <property type="match status" value="1"/>
</dbReference>
<evidence type="ECO:0000256" key="1">
    <source>
        <dbReference type="ARBA" id="ARBA00004651"/>
    </source>
</evidence>
<evidence type="ECO:0000313" key="11">
    <source>
        <dbReference type="EMBL" id="RDI67744.1"/>
    </source>
</evidence>
<dbReference type="InterPro" id="IPR005702">
    <property type="entry name" value="Wzc-like_C"/>
</dbReference>
<evidence type="ECO:0000256" key="8">
    <source>
        <dbReference type="ARBA" id="ARBA00023136"/>
    </source>
</evidence>
<keyword evidence="11" id="KW-0808">Transferase</keyword>
<comment type="subcellular location">
    <subcellularLocation>
        <location evidence="1">Cell membrane</location>
        <topology evidence="1">Multi-pass membrane protein</topology>
    </subcellularLocation>
</comment>
<dbReference type="PANTHER" id="PTHR32309">
    <property type="entry name" value="TYROSINE-PROTEIN KINASE"/>
    <property type="match status" value="1"/>
</dbReference>
<dbReference type="InterPro" id="IPR027417">
    <property type="entry name" value="P-loop_NTPase"/>
</dbReference>
<evidence type="ECO:0000256" key="7">
    <source>
        <dbReference type="ARBA" id="ARBA00022989"/>
    </source>
</evidence>
<name>A0A370IE90_9NOCA</name>
<comment type="similarity">
    <text evidence="2">Belongs to the CpsC/CapA family.</text>
</comment>
<evidence type="ECO:0000256" key="2">
    <source>
        <dbReference type="ARBA" id="ARBA00006683"/>
    </source>
</evidence>
<keyword evidence="12" id="KW-1185">Reference proteome</keyword>
<comment type="caution">
    <text evidence="11">The sequence shown here is derived from an EMBL/GenBank/DDBJ whole genome shotgun (WGS) entry which is preliminary data.</text>
</comment>
<dbReference type="GO" id="GO:0004713">
    <property type="term" value="F:protein tyrosine kinase activity"/>
    <property type="evidence" value="ECO:0007669"/>
    <property type="project" value="UniProtKB-KW"/>
</dbReference>
<dbReference type="EMBL" id="QQBC01000002">
    <property type="protein sequence ID" value="RDI67744.1"/>
    <property type="molecule type" value="Genomic_DNA"/>
</dbReference>
<dbReference type="Pfam" id="PF02706">
    <property type="entry name" value="Wzz"/>
    <property type="match status" value="1"/>
</dbReference>
<evidence type="ECO:0000256" key="9">
    <source>
        <dbReference type="SAM" id="Phobius"/>
    </source>
</evidence>
<keyword evidence="3" id="KW-1003">Cell membrane</keyword>
<evidence type="ECO:0000313" key="12">
    <source>
        <dbReference type="Proteomes" id="UP000254869"/>
    </source>
</evidence>
<dbReference type="Proteomes" id="UP000254869">
    <property type="component" value="Unassembled WGS sequence"/>
</dbReference>
<proteinExistence type="inferred from homology"/>
<keyword evidence="11" id="KW-0675">Receptor</keyword>
<evidence type="ECO:0000256" key="5">
    <source>
        <dbReference type="ARBA" id="ARBA00022741"/>
    </source>
</evidence>
<gene>
    <name evidence="11" type="ORF">DFR76_102143</name>
</gene>
<dbReference type="RefSeq" id="WP_068005254.1">
    <property type="nucleotide sequence ID" value="NZ_QQBC01000002.1"/>
</dbReference>
<accession>A0A370IE90</accession>
<dbReference type="CDD" id="cd05387">
    <property type="entry name" value="BY-kinase"/>
    <property type="match status" value="1"/>
</dbReference>
<dbReference type="PANTHER" id="PTHR32309:SF13">
    <property type="entry name" value="FERRIC ENTEROBACTIN TRANSPORT PROTEIN FEPE"/>
    <property type="match status" value="1"/>
</dbReference>
<dbReference type="AlphaFoldDB" id="A0A370IE90"/>
<dbReference type="STRING" id="1210086.GCA_001613105_06193"/>
<evidence type="ECO:0000256" key="3">
    <source>
        <dbReference type="ARBA" id="ARBA00022475"/>
    </source>
</evidence>
<dbReference type="InterPro" id="IPR050445">
    <property type="entry name" value="Bact_polysacc_biosynth/exp"/>
</dbReference>
<reference evidence="11 12" key="1">
    <citation type="submission" date="2018-07" db="EMBL/GenBank/DDBJ databases">
        <title>Genomic Encyclopedia of Type Strains, Phase IV (KMG-IV): sequencing the most valuable type-strain genomes for metagenomic binning, comparative biology and taxonomic classification.</title>
        <authorList>
            <person name="Goeker M."/>
        </authorList>
    </citation>
    <scope>NUCLEOTIDE SEQUENCE [LARGE SCALE GENOMIC DNA]</scope>
    <source>
        <strain evidence="11 12">DSM 44290</strain>
    </source>
</reference>